<dbReference type="PANTHER" id="PTHR23226:SF416">
    <property type="entry name" value="FI01424P"/>
    <property type="match status" value="1"/>
</dbReference>
<evidence type="ECO:0000313" key="10">
    <source>
        <dbReference type="Proteomes" id="UP001328107"/>
    </source>
</evidence>
<dbReference type="SMART" id="SM00355">
    <property type="entry name" value="ZnF_C2H2"/>
    <property type="match status" value="2"/>
</dbReference>
<dbReference type="PROSITE" id="PS50157">
    <property type="entry name" value="ZINC_FINGER_C2H2_2"/>
    <property type="match status" value="1"/>
</dbReference>
<dbReference type="PANTHER" id="PTHR23226">
    <property type="entry name" value="ZINC FINGER AND SCAN DOMAIN-CONTAINING"/>
    <property type="match status" value="1"/>
</dbReference>
<dbReference type="GO" id="GO:0005634">
    <property type="term" value="C:nucleus"/>
    <property type="evidence" value="ECO:0007669"/>
    <property type="project" value="UniProtKB-SubCell"/>
</dbReference>
<keyword evidence="5" id="KW-0862">Zinc</keyword>
<keyword evidence="3" id="KW-0677">Repeat</keyword>
<name>A0AAN5D513_9BILA</name>
<dbReference type="EMBL" id="BTRK01000006">
    <property type="protein sequence ID" value="GMR56663.1"/>
    <property type="molecule type" value="Genomic_DNA"/>
</dbReference>
<dbReference type="GO" id="GO:0008270">
    <property type="term" value="F:zinc ion binding"/>
    <property type="evidence" value="ECO:0007669"/>
    <property type="project" value="UniProtKB-KW"/>
</dbReference>
<feature type="domain" description="C2H2-type" evidence="8">
    <location>
        <begin position="141"/>
        <end position="167"/>
    </location>
</feature>
<dbReference type="AlphaFoldDB" id="A0AAN5D513"/>
<keyword evidence="6" id="KW-0539">Nucleus</keyword>
<dbReference type="Gene3D" id="3.30.160.60">
    <property type="entry name" value="Classic Zinc Finger"/>
    <property type="match status" value="2"/>
</dbReference>
<dbReference type="GO" id="GO:0000978">
    <property type="term" value="F:RNA polymerase II cis-regulatory region sequence-specific DNA binding"/>
    <property type="evidence" value="ECO:0007669"/>
    <property type="project" value="TreeGrafter"/>
</dbReference>
<dbReference type="SUPFAM" id="SSF57667">
    <property type="entry name" value="beta-beta-alpha zinc fingers"/>
    <property type="match status" value="1"/>
</dbReference>
<keyword evidence="2" id="KW-0479">Metal-binding</keyword>
<keyword evidence="4 7" id="KW-0863">Zinc-finger</keyword>
<dbReference type="InterPro" id="IPR036236">
    <property type="entry name" value="Znf_C2H2_sf"/>
</dbReference>
<proteinExistence type="predicted"/>
<gene>
    <name evidence="9" type="ORF">PMAYCL1PPCAC_26858</name>
</gene>
<comment type="subcellular location">
    <subcellularLocation>
        <location evidence="1">Nucleus</location>
    </subcellularLocation>
</comment>
<evidence type="ECO:0000256" key="2">
    <source>
        <dbReference type="ARBA" id="ARBA00022723"/>
    </source>
</evidence>
<evidence type="ECO:0000313" key="9">
    <source>
        <dbReference type="EMBL" id="GMR56663.1"/>
    </source>
</evidence>
<organism evidence="9 10">
    <name type="scientific">Pristionchus mayeri</name>
    <dbReference type="NCBI Taxonomy" id="1317129"/>
    <lineage>
        <taxon>Eukaryota</taxon>
        <taxon>Metazoa</taxon>
        <taxon>Ecdysozoa</taxon>
        <taxon>Nematoda</taxon>
        <taxon>Chromadorea</taxon>
        <taxon>Rhabditida</taxon>
        <taxon>Rhabditina</taxon>
        <taxon>Diplogasteromorpha</taxon>
        <taxon>Diplogasteroidea</taxon>
        <taxon>Neodiplogasteridae</taxon>
        <taxon>Pristionchus</taxon>
    </lineage>
</organism>
<comment type="caution">
    <text evidence="9">The sequence shown here is derived from an EMBL/GenBank/DDBJ whole genome shotgun (WGS) entry which is preliminary data.</text>
</comment>
<dbReference type="InterPro" id="IPR013087">
    <property type="entry name" value="Znf_C2H2_type"/>
</dbReference>
<sequence>WVERTDGKSIVIQQASAFEACKEIQKSLGFIMDIHRFKHTQHLASIQSRKDSTTRPCGVEPLPMLGTRNEIKEKLVEIKDEPIDSFAEIKKEEPIANLFCPSTGNSRPFVQLSKDKNSNDNEKNEPLGAKFTQMNEKKQLFECSECGQQMAKSSLDYHMRIHTGEKPYACPYCIYSARGISSIHSHLRLVHSMQPFTCITCAIRKANRPEGAYC</sequence>
<evidence type="ECO:0000256" key="3">
    <source>
        <dbReference type="ARBA" id="ARBA00022737"/>
    </source>
</evidence>
<keyword evidence="10" id="KW-1185">Reference proteome</keyword>
<feature type="non-terminal residue" evidence="9">
    <location>
        <position position="1"/>
    </location>
</feature>
<accession>A0AAN5D513</accession>
<reference evidence="10" key="1">
    <citation type="submission" date="2022-10" db="EMBL/GenBank/DDBJ databases">
        <title>Genome assembly of Pristionchus species.</title>
        <authorList>
            <person name="Yoshida K."/>
            <person name="Sommer R.J."/>
        </authorList>
    </citation>
    <scope>NUCLEOTIDE SEQUENCE [LARGE SCALE GENOMIC DNA]</scope>
    <source>
        <strain evidence="10">RS5460</strain>
    </source>
</reference>
<evidence type="ECO:0000256" key="4">
    <source>
        <dbReference type="ARBA" id="ARBA00022771"/>
    </source>
</evidence>
<evidence type="ECO:0000256" key="7">
    <source>
        <dbReference type="PROSITE-ProRule" id="PRU00042"/>
    </source>
</evidence>
<evidence type="ECO:0000256" key="6">
    <source>
        <dbReference type="ARBA" id="ARBA00023242"/>
    </source>
</evidence>
<dbReference type="Proteomes" id="UP001328107">
    <property type="component" value="Unassembled WGS sequence"/>
</dbReference>
<evidence type="ECO:0000256" key="5">
    <source>
        <dbReference type="ARBA" id="ARBA00022833"/>
    </source>
</evidence>
<dbReference type="GO" id="GO:0000981">
    <property type="term" value="F:DNA-binding transcription factor activity, RNA polymerase II-specific"/>
    <property type="evidence" value="ECO:0007669"/>
    <property type="project" value="TreeGrafter"/>
</dbReference>
<protein>
    <recommendedName>
        <fullName evidence="8">C2H2-type domain-containing protein</fullName>
    </recommendedName>
</protein>
<evidence type="ECO:0000256" key="1">
    <source>
        <dbReference type="ARBA" id="ARBA00004123"/>
    </source>
</evidence>
<evidence type="ECO:0000259" key="8">
    <source>
        <dbReference type="PROSITE" id="PS50157"/>
    </source>
</evidence>